<evidence type="ECO:0000313" key="2">
    <source>
        <dbReference type="EMBL" id="CEJ93922.1"/>
    </source>
</evidence>
<dbReference type="PROSITE" id="PS51257">
    <property type="entry name" value="PROKAR_LIPOPROTEIN"/>
    <property type="match status" value="1"/>
</dbReference>
<gene>
    <name evidence="2" type="ORF">VHEMI09482</name>
</gene>
<feature type="chain" id="PRO_5001980127" evidence="1">
    <location>
        <begin position="21"/>
        <end position="174"/>
    </location>
</feature>
<feature type="signal peptide" evidence="1">
    <location>
        <begin position="1"/>
        <end position="20"/>
    </location>
</feature>
<reference evidence="2 3" key="1">
    <citation type="journal article" date="2015" name="Genome Announc.">
        <title>Draft Genome Sequence and Gene Annotation of the Entomopathogenic Fungus Verticillium hemipterigenum.</title>
        <authorList>
            <person name="Horn F."/>
            <person name="Habel A."/>
            <person name="Scharf D.H."/>
            <person name="Dworschak J."/>
            <person name="Brakhage A.A."/>
            <person name="Guthke R."/>
            <person name="Hertweck C."/>
            <person name="Linde J."/>
        </authorList>
    </citation>
    <scope>NUCLEOTIDE SEQUENCE [LARGE SCALE GENOMIC DNA]</scope>
</reference>
<sequence>MKTSTTIATIASIFAGVSTACNISGDYEVTFYGWPDNSPPGAGVAHNCGGRNYKAGGTGSYDDPVTIATAPGELKTCEIVYLPFLTKYGRYEDDCEQCTSDYKNGKLHIDIWTGSNSKSGGQNQINCENNLTPGGKYKIVRDPPKNYGVNTAPLFSPPNTCNTKNVYPTNAAHC</sequence>
<dbReference type="OrthoDB" id="5332384at2759"/>
<accession>A0A0A1TRJ6</accession>
<dbReference type="EMBL" id="CDHN01000006">
    <property type="protein sequence ID" value="CEJ93922.1"/>
    <property type="molecule type" value="Genomic_DNA"/>
</dbReference>
<protein>
    <submittedName>
        <fullName evidence="2">Uncharacterized protein</fullName>
    </submittedName>
</protein>
<keyword evidence="3" id="KW-1185">Reference proteome</keyword>
<keyword evidence="1" id="KW-0732">Signal</keyword>
<dbReference type="AlphaFoldDB" id="A0A0A1TRJ6"/>
<evidence type="ECO:0000313" key="3">
    <source>
        <dbReference type="Proteomes" id="UP000039046"/>
    </source>
</evidence>
<organism evidence="2 3">
    <name type="scientific">[Torrubiella] hemipterigena</name>
    <dbReference type="NCBI Taxonomy" id="1531966"/>
    <lineage>
        <taxon>Eukaryota</taxon>
        <taxon>Fungi</taxon>
        <taxon>Dikarya</taxon>
        <taxon>Ascomycota</taxon>
        <taxon>Pezizomycotina</taxon>
        <taxon>Sordariomycetes</taxon>
        <taxon>Hypocreomycetidae</taxon>
        <taxon>Hypocreales</taxon>
        <taxon>Clavicipitaceae</taxon>
        <taxon>Clavicipitaceae incertae sedis</taxon>
        <taxon>'Torrubiella' clade</taxon>
    </lineage>
</organism>
<evidence type="ECO:0000256" key="1">
    <source>
        <dbReference type="SAM" id="SignalP"/>
    </source>
</evidence>
<dbReference type="STRING" id="1531966.A0A0A1TRJ6"/>
<dbReference type="HOGENOM" id="CLU_094639_0_0_1"/>
<dbReference type="Proteomes" id="UP000039046">
    <property type="component" value="Unassembled WGS sequence"/>
</dbReference>
<name>A0A0A1TRJ6_9HYPO</name>
<proteinExistence type="predicted"/>